<proteinExistence type="predicted"/>
<dbReference type="InterPro" id="IPR027417">
    <property type="entry name" value="P-loop_NTPase"/>
</dbReference>
<dbReference type="Proteomes" id="UP001361570">
    <property type="component" value="Unassembled WGS sequence"/>
</dbReference>
<dbReference type="RefSeq" id="WP_336405555.1">
    <property type="nucleotide sequence ID" value="NZ_JBAPLU010000020.1"/>
</dbReference>
<dbReference type="GO" id="GO:0005524">
    <property type="term" value="F:ATP binding"/>
    <property type="evidence" value="ECO:0007669"/>
    <property type="project" value="UniProtKB-KW"/>
</dbReference>
<evidence type="ECO:0000313" key="2">
    <source>
        <dbReference type="EMBL" id="MEI4273435.1"/>
    </source>
</evidence>
<dbReference type="Pfam" id="PF13558">
    <property type="entry name" value="SbcC_Walker_B"/>
    <property type="match status" value="1"/>
</dbReference>
<keyword evidence="2" id="KW-0547">Nucleotide-binding</keyword>
<keyword evidence="3" id="KW-1185">Reference proteome</keyword>
<evidence type="ECO:0000313" key="3">
    <source>
        <dbReference type="Proteomes" id="UP001361570"/>
    </source>
</evidence>
<feature type="region of interest" description="Disordered" evidence="1">
    <location>
        <begin position="1"/>
        <end position="31"/>
    </location>
</feature>
<sequence length="1171" mass="127166">MTSAPPLPHLLLTTDDDGPGPGGPGGGHTSAGFRLDRLELLNWGTFDRRVWTLRADGQNTLLTGDVGSGKSTLVDALGTLLLPASRITYNEAAGAPARERDLRSYVQGHWRAERSDSTGGTRHVGLRPGSTWTALLAVFTNEGLGETVTLGQVLWLRAGEVGQPDRFHLVADRDLSIAGDLAEFGSDPAALRRRLAARPDVEVFSTFTEYGRVFRNRLGIASEQAMDLFHQTVSVKDVGDLNAFVRTHLLEPGDPAGWVDRLLGHVDQLTTAHAAVLTGRRQLAQLGPVLADADRHAVLSEQIATVDADLAALPRWADTLREKLLAARATTQRAEVAAADRALSQGTTDLDLARARELSLTMQRTGNGGERLRYIDEQLVDLEVARRERRARAGAFAALLEATGLDPVADGEDFVVRRTEIAEALARAVESEAEVDERLAEVEVALAALRSRAADTAHELTGLRGRTGVVPRAAVRLRDRLAAALQVDPVELPFAGELVRVSPVHADWAAAAERVLRGFALTVLVPHRHYADVSAWVEEHTDGAELAYLPLPATLPTASPMPAPQSLAAVLEVRSSPLASWVETQLAQRAPHLRVDDVKEFRRTPVAVTRTGQVKDRTGRHVLDDRHPAGDPLHQVLGWDSAGKARALAAAESALLPQLTELAAARDAVRAERARTVSRGRDLATLSAYDSWRALDWQGAIRQIAELGRERDLLVAASGVLFGLDGAMEDLRRDIVGLASAQATLQQRRGAASYALGETFRVLEAVRSRLGAADATGTAAVTAEGTAGDGDDRRAARAAVDDGSAVARALRIDRALTAPERLDRRALVASVPVTDLDDVDERERNMRAVLERERTTQTSVRAEVEARMVRAMAAFRAEHPAVAASLDASRSAADAFRELHEQLRGTGLPQAEAAFTALLEQDTVRDVAGFLAELERRAAEVTERVARINGSLHDIDYHPGRYLALEARPAAAPEVEDFRADLRACTGGDPADPEERFARIARVVHRLRGRAGHVAEDRRWARRVTDVRNWFVFAATERWRHDDAEHETHTDAGGKSGGQREKLAYTVLAASLAHQFGIDPAAPLARDFRLVVVDEAFGRGSDDSTRFALDLFGRLGLQLLVVTPLQKIHVIEPFVASLAYVDNRQGDESRLQCLTVQDYRTRRALARSVTA</sequence>
<comment type="caution">
    <text evidence="2">The sequence shown here is derived from an EMBL/GenBank/DDBJ whole genome shotgun (WGS) entry which is preliminary data.</text>
</comment>
<dbReference type="CDD" id="cd00267">
    <property type="entry name" value="ABC_ATPase"/>
    <property type="match status" value="1"/>
</dbReference>
<reference evidence="2 3" key="1">
    <citation type="submission" date="2024-03" db="EMBL/GenBank/DDBJ databases">
        <title>Draft genome sequence of Klenkia sp. LSe6-5.</title>
        <authorList>
            <person name="Duangmal K."/>
            <person name="Chantavorakit T."/>
        </authorList>
    </citation>
    <scope>NUCLEOTIDE SEQUENCE [LARGE SCALE GENOMIC DNA]</scope>
    <source>
        <strain evidence="2 3">LSe6-5</strain>
    </source>
</reference>
<dbReference type="Gene3D" id="3.40.1140.10">
    <property type="match status" value="1"/>
</dbReference>
<organism evidence="2 3">
    <name type="scientific">Klenkia sesuvii</name>
    <dbReference type="NCBI Taxonomy" id="3103137"/>
    <lineage>
        <taxon>Bacteria</taxon>
        <taxon>Bacillati</taxon>
        <taxon>Actinomycetota</taxon>
        <taxon>Actinomycetes</taxon>
        <taxon>Geodermatophilales</taxon>
        <taxon>Geodermatophilaceae</taxon>
        <taxon>Klenkia</taxon>
    </lineage>
</organism>
<accession>A0ABU8DXK5</accession>
<dbReference type="SUPFAM" id="SSF52540">
    <property type="entry name" value="P-loop containing nucleoside triphosphate hydrolases"/>
    <property type="match status" value="1"/>
</dbReference>
<feature type="compositionally biased region" description="Gly residues" evidence="1">
    <location>
        <begin position="19"/>
        <end position="29"/>
    </location>
</feature>
<keyword evidence="2" id="KW-0067">ATP-binding</keyword>
<dbReference type="EMBL" id="JBAPLU010000020">
    <property type="protein sequence ID" value="MEI4273435.1"/>
    <property type="molecule type" value="Genomic_DNA"/>
</dbReference>
<name>A0ABU8DXK5_9ACTN</name>
<dbReference type="Pfam" id="PF13555">
    <property type="entry name" value="AAA_29"/>
    <property type="match status" value="1"/>
</dbReference>
<gene>
    <name evidence="2" type="ORF">TEK04_17070</name>
</gene>
<evidence type="ECO:0000256" key="1">
    <source>
        <dbReference type="SAM" id="MobiDB-lite"/>
    </source>
</evidence>
<protein>
    <submittedName>
        <fullName evidence="2">ATP-binding protein</fullName>
    </submittedName>
</protein>